<dbReference type="InterPro" id="IPR037066">
    <property type="entry name" value="Plug_dom_sf"/>
</dbReference>
<evidence type="ECO:0000256" key="8">
    <source>
        <dbReference type="ARBA" id="ARBA00023136"/>
    </source>
</evidence>
<keyword evidence="2 10" id="KW-0813">Transport</keyword>
<proteinExistence type="inferred from homology"/>
<keyword evidence="9 10" id="KW-0998">Cell outer membrane</keyword>
<keyword evidence="6" id="KW-0406">Ion transport</keyword>
<feature type="signal peptide" evidence="13">
    <location>
        <begin position="1"/>
        <end position="19"/>
    </location>
</feature>
<dbReference type="RefSeq" id="WP_194855841.1">
    <property type="nucleotide sequence ID" value="NZ_ARXR01000010.1"/>
</dbReference>
<dbReference type="Gene3D" id="2.170.130.10">
    <property type="entry name" value="TonB-dependent receptor, plug domain"/>
    <property type="match status" value="1"/>
</dbReference>
<dbReference type="Proteomes" id="UP000644441">
    <property type="component" value="Unassembled WGS sequence"/>
</dbReference>
<dbReference type="CDD" id="cd01347">
    <property type="entry name" value="ligand_gated_channel"/>
    <property type="match status" value="1"/>
</dbReference>
<evidence type="ECO:0000256" key="12">
    <source>
        <dbReference type="RuleBase" id="RU003357"/>
    </source>
</evidence>
<evidence type="ECO:0000259" key="14">
    <source>
        <dbReference type="Pfam" id="PF00593"/>
    </source>
</evidence>
<reference evidence="16 17" key="1">
    <citation type="submission" date="2012-09" db="EMBL/GenBank/DDBJ databases">
        <title>Genome Sequence of alkane-degrading Bacterium Alcanivorax venustensis ISO4.</title>
        <authorList>
            <person name="Lai Q."/>
            <person name="Shao Z."/>
        </authorList>
    </citation>
    <scope>NUCLEOTIDE SEQUENCE [LARGE SCALE GENOMIC DNA]</scope>
    <source>
        <strain evidence="16 17">ISO4</strain>
    </source>
</reference>
<dbReference type="InterPro" id="IPR010917">
    <property type="entry name" value="TonB_rcpt_CS"/>
</dbReference>
<dbReference type="SUPFAM" id="SSF56935">
    <property type="entry name" value="Porins"/>
    <property type="match status" value="1"/>
</dbReference>
<dbReference type="PROSITE" id="PS52016">
    <property type="entry name" value="TONB_DEPENDENT_REC_3"/>
    <property type="match status" value="1"/>
</dbReference>
<evidence type="ECO:0000313" key="16">
    <source>
        <dbReference type="EMBL" id="MBF5052998.1"/>
    </source>
</evidence>
<keyword evidence="7 12" id="KW-0798">TonB box</keyword>
<keyword evidence="3 10" id="KW-1134">Transmembrane beta strand</keyword>
<dbReference type="NCBIfam" id="NF010010">
    <property type="entry name" value="PRK13483.1"/>
    <property type="match status" value="1"/>
</dbReference>
<feature type="chain" id="PRO_5046895854" evidence="13">
    <location>
        <begin position="20"/>
        <end position="649"/>
    </location>
</feature>
<dbReference type="EMBL" id="ARXR01000010">
    <property type="protein sequence ID" value="MBF5052998.1"/>
    <property type="molecule type" value="Genomic_DNA"/>
</dbReference>
<evidence type="ECO:0000259" key="15">
    <source>
        <dbReference type="Pfam" id="PF07715"/>
    </source>
</evidence>
<dbReference type="InterPro" id="IPR000531">
    <property type="entry name" value="Beta-barrel_TonB"/>
</dbReference>
<keyword evidence="5 13" id="KW-0732">Signal</keyword>
<dbReference type="InterPro" id="IPR012910">
    <property type="entry name" value="Plug_dom"/>
</dbReference>
<evidence type="ECO:0000256" key="3">
    <source>
        <dbReference type="ARBA" id="ARBA00022452"/>
    </source>
</evidence>
<dbReference type="Pfam" id="PF07715">
    <property type="entry name" value="Plug"/>
    <property type="match status" value="1"/>
</dbReference>
<evidence type="ECO:0000256" key="5">
    <source>
        <dbReference type="ARBA" id="ARBA00022729"/>
    </source>
</evidence>
<dbReference type="PANTHER" id="PTHR30069">
    <property type="entry name" value="TONB-DEPENDENT OUTER MEMBRANE RECEPTOR"/>
    <property type="match status" value="1"/>
</dbReference>
<evidence type="ECO:0000256" key="9">
    <source>
        <dbReference type="ARBA" id="ARBA00023237"/>
    </source>
</evidence>
<dbReference type="Pfam" id="PF00593">
    <property type="entry name" value="TonB_dep_Rec_b-barrel"/>
    <property type="match status" value="1"/>
</dbReference>
<comment type="caution">
    <text evidence="16">The sequence shown here is derived from an EMBL/GenBank/DDBJ whole genome shotgun (WGS) entry which is preliminary data.</text>
</comment>
<comment type="similarity">
    <text evidence="10 12">Belongs to the TonB-dependent receptor family.</text>
</comment>
<name>A0ABS0AFS5_9GAMM</name>
<dbReference type="InterPro" id="IPR036942">
    <property type="entry name" value="Beta-barrel_TonB_sf"/>
</dbReference>
<dbReference type="Gene3D" id="2.40.170.20">
    <property type="entry name" value="TonB-dependent receptor, beta-barrel domain"/>
    <property type="match status" value="1"/>
</dbReference>
<evidence type="ECO:0000256" key="10">
    <source>
        <dbReference type="PROSITE-ProRule" id="PRU01360"/>
    </source>
</evidence>
<dbReference type="PANTHER" id="PTHR30069:SF53">
    <property type="entry name" value="COLICIN I RECEPTOR-RELATED"/>
    <property type="match status" value="1"/>
</dbReference>
<comment type="subcellular location">
    <subcellularLocation>
        <location evidence="1 10">Cell outer membrane</location>
        <topology evidence="1 10">Multi-pass membrane protein</topology>
    </subcellularLocation>
</comment>
<protein>
    <submittedName>
        <fullName evidence="16">Enterobactin receptor protein</fullName>
    </submittedName>
</protein>
<feature type="domain" description="TonB-dependent receptor-like beta-barrel" evidence="14">
    <location>
        <begin position="186"/>
        <end position="622"/>
    </location>
</feature>
<organism evidence="16 17">
    <name type="scientific">Alloalcanivorax venustensis ISO4</name>
    <dbReference type="NCBI Taxonomy" id="1177184"/>
    <lineage>
        <taxon>Bacteria</taxon>
        <taxon>Pseudomonadati</taxon>
        <taxon>Pseudomonadota</taxon>
        <taxon>Gammaproteobacteria</taxon>
        <taxon>Oceanospirillales</taxon>
        <taxon>Alcanivoracaceae</taxon>
        <taxon>Alloalcanivorax</taxon>
    </lineage>
</organism>
<evidence type="ECO:0000256" key="7">
    <source>
        <dbReference type="ARBA" id="ARBA00023077"/>
    </source>
</evidence>
<evidence type="ECO:0000256" key="6">
    <source>
        <dbReference type="ARBA" id="ARBA00023065"/>
    </source>
</evidence>
<keyword evidence="8 10" id="KW-0472">Membrane</keyword>
<feature type="domain" description="TonB-dependent receptor plug" evidence="15">
    <location>
        <begin position="41"/>
        <end position="153"/>
    </location>
</feature>
<sequence>MRFALWGAAALLATGPVLAESGDGHELGQVTVTASGHAQQLEDAPASISVITREQIEQRYYQDATDALRDIPGVIITGGGSGDRGNDIVIRGMPSQYTLILVDGKPVSTRETRPNGSAGFEQDWLPPLQSIERIEVVRGPMSTLYGSDAIGGVINVITRKVAEEWGGAVQLDTIIQDDSRSGDIQQGNFSLSGPLLADTLGLQVYGRASSRQEDRFVDGFEEKNLKNLNARLSFTPTDNQDFTLEAGQTKQDRRSLIGYSAPATGCRGGCTDSDNEYTREVLALSHTGRWDFGTTDSYVQREEAENLTREMKVTNTSAKTALVAPLGDHLLTVGANFEKEELSDRTSNQISNRTDVDASKWALFAEDEWMLPGNVSVTGGVRLDDDENYGSHVSPRLYGVWGMAPRWTLKGGVSTGFRSPSLREITPDWGQVSRGGDVYGNPDLEPETSVNKELGLYFNAGRDLQANVTVFHNDFKDKITRIACPPSVCPGGPNQFGSDPTYRVNVDEAVTRGVEAAVSTTLARTLDLTLSYTYTDSEQQSGEYEGEPLNQVPKHLASLQADWRVTSRLSPWLAVRYRGEESQPTTGPSSSSIVAPSNTLVDAGLAFKLTPQATLNTGIYNIADKEIFQDEYGYVEDGRRYWLGMRVSF</sequence>
<accession>A0ABS0AFS5</accession>
<dbReference type="InterPro" id="IPR039426">
    <property type="entry name" value="TonB-dep_rcpt-like"/>
</dbReference>
<dbReference type="PROSITE" id="PS01156">
    <property type="entry name" value="TONB_DEPENDENT_REC_2"/>
    <property type="match status" value="1"/>
</dbReference>
<keyword evidence="4 10" id="KW-0812">Transmembrane</keyword>
<keyword evidence="16" id="KW-0675">Receptor</keyword>
<evidence type="ECO:0000256" key="4">
    <source>
        <dbReference type="ARBA" id="ARBA00022692"/>
    </source>
</evidence>
<gene>
    <name evidence="16" type="ORF">ISO4_01600</name>
</gene>
<feature type="short sequence motif" description="TonB C-terminal box" evidence="11">
    <location>
        <begin position="632"/>
        <end position="649"/>
    </location>
</feature>
<evidence type="ECO:0000256" key="2">
    <source>
        <dbReference type="ARBA" id="ARBA00022448"/>
    </source>
</evidence>
<keyword evidence="17" id="KW-1185">Reference proteome</keyword>
<evidence type="ECO:0000256" key="1">
    <source>
        <dbReference type="ARBA" id="ARBA00004571"/>
    </source>
</evidence>
<evidence type="ECO:0000256" key="11">
    <source>
        <dbReference type="PROSITE-ProRule" id="PRU10144"/>
    </source>
</evidence>
<evidence type="ECO:0000313" key="17">
    <source>
        <dbReference type="Proteomes" id="UP000644441"/>
    </source>
</evidence>
<evidence type="ECO:0000256" key="13">
    <source>
        <dbReference type="SAM" id="SignalP"/>
    </source>
</evidence>